<feature type="domain" description="YCII-related" evidence="2">
    <location>
        <begin position="50"/>
        <end position="110"/>
    </location>
</feature>
<dbReference type="InterPro" id="IPR005545">
    <property type="entry name" value="YCII"/>
</dbReference>
<sequence length="118" mass="12796">MDEYLILMRLDLITKDAQPSPEQMQVYMKMYQDWVGGIAAQNKFVGGTGLSTEGKVIKSGQIVTDGPFAETKESIAGFITIKAKNFEEAADIAKGCPILNGPGNSVEVRKIVGVDNTR</sequence>
<evidence type="ECO:0000313" key="3">
    <source>
        <dbReference type="EMBL" id="PJZ24710.1"/>
    </source>
</evidence>
<gene>
    <name evidence="3" type="ORF">CH357_14075</name>
</gene>
<name>A0A2M9XAI8_9LEPT</name>
<dbReference type="Pfam" id="PF03795">
    <property type="entry name" value="YCII"/>
    <property type="match status" value="1"/>
</dbReference>
<organism evidence="3 4">
    <name type="scientific">Leptospira hartskeerlii</name>
    <dbReference type="NCBI Taxonomy" id="2023177"/>
    <lineage>
        <taxon>Bacteria</taxon>
        <taxon>Pseudomonadati</taxon>
        <taxon>Spirochaetota</taxon>
        <taxon>Spirochaetia</taxon>
        <taxon>Leptospirales</taxon>
        <taxon>Leptospiraceae</taxon>
        <taxon>Leptospira</taxon>
    </lineage>
</organism>
<comment type="similarity">
    <text evidence="1">Belongs to the YciI family.</text>
</comment>
<dbReference type="AlphaFoldDB" id="A0A2M9XAI8"/>
<dbReference type="PANTHER" id="PTHR35174">
    <property type="entry name" value="BLL7171 PROTEIN-RELATED"/>
    <property type="match status" value="1"/>
</dbReference>
<protein>
    <submittedName>
        <fullName evidence="3">Transcription initiation protein</fullName>
    </submittedName>
</protein>
<keyword evidence="4" id="KW-1185">Reference proteome</keyword>
<dbReference type="PANTHER" id="PTHR35174:SF3">
    <property type="entry name" value="BLL7171 PROTEIN"/>
    <property type="match status" value="1"/>
</dbReference>
<dbReference type="SUPFAM" id="SSF54909">
    <property type="entry name" value="Dimeric alpha+beta barrel"/>
    <property type="match status" value="1"/>
</dbReference>
<reference evidence="3 4" key="1">
    <citation type="submission" date="2017-07" db="EMBL/GenBank/DDBJ databases">
        <title>Leptospira spp. isolated from tropical soils.</title>
        <authorList>
            <person name="Thibeaux R."/>
            <person name="Iraola G."/>
            <person name="Ferres I."/>
            <person name="Bierque E."/>
            <person name="Girault D."/>
            <person name="Soupe-Gilbert M.-E."/>
            <person name="Picardeau M."/>
            <person name="Goarant C."/>
        </authorList>
    </citation>
    <scope>NUCLEOTIDE SEQUENCE [LARGE SCALE GENOMIC DNA]</scope>
    <source>
        <strain evidence="3 4">MCA1-C-A1</strain>
    </source>
</reference>
<dbReference type="Proteomes" id="UP000232196">
    <property type="component" value="Unassembled WGS sequence"/>
</dbReference>
<accession>A0A2M9XAI8</accession>
<dbReference type="EMBL" id="NPDN01000007">
    <property type="protein sequence ID" value="PJZ24710.1"/>
    <property type="molecule type" value="Genomic_DNA"/>
</dbReference>
<evidence type="ECO:0000313" key="4">
    <source>
        <dbReference type="Proteomes" id="UP000232196"/>
    </source>
</evidence>
<dbReference type="InterPro" id="IPR011008">
    <property type="entry name" value="Dimeric_a/b-barrel"/>
</dbReference>
<dbReference type="Gene3D" id="3.30.70.1060">
    <property type="entry name" value="Dimeric alpha+beta barrel"/>
    <property type="match status" value="1"/>
</dbReference>
<comment type="caution">
    <text evidence="3">The sequence shown here is derived from an EMBL/GenBank/DDBJ whole genome shotgun (WGS) entry which is preliminary data.</text>
</comment>
<dbReference type="OrthoDB" id="9795306at2"/>
<evidence type="ECO:0000256" key="1">
    <source>
        <dbReference type="ARBA" id="ARBA00007689"/>
    </source>
</evidence>
<evidence type="ECO:0000259" key="2">
    <source>
        <dbReference type="Pfam" id="PF03795"/>
    </source>
</evidence>
<proteinExistence type="inferred from homology"/>
<dbReference type="RefSeq" id="WP_100707407.1">
    <property type="nucleotide sequence ID" value="NZ_NPDL01000006.1"/>
</dbReference>